<evidence type="ECO:0000313" key="2">
    <source>
        <dbReference type="EMBL" id="PAX52714.1"/>
    </source>
</evidence>
<feature type="domain" description="AB hydrolase-1" evidence="1">
    <location>
        <begin position="35"/>
        <end position="298"/>
    </location>
</feature>
<keyword evidence="3" id="KW-1185">Reference proteome</keyword>
<dbReference type="RefSeq" id="WP_095722980.1">
    <property type="nucleotide sequence ID" value="NZ_NTFS01000208.1"/>
</dbReference>
<dbReference type="InterPro" id="IPR000073">
    <property type="entry name" value="AB_hydrolase_1"/>
</dbReference>
<comment type="caution">
    <text evidence="2">The sequence shown here is derived from an EMBL/GenBank/DDBJ whole genome shotgun (WGS) entry which is preliminary data.</text>
</comment>
<reference evidence="2 3" key="1">
    <citation type="submission" date="2017-08" db="EMBL/GenBank/DDBJ databases">
        <title>Draft genome sequence of filamentous cyanobacterium Calothrix elsteri CCALA 953.</title>
        <authorList>
            <person name="Gagunashvili A.N."/>
            <person name="Elster J."/>
            <person name="Andresson O.S."/>
        </authorList>
    </citation>
    <scope>NUCLEOTIDE SEQUENCE [LARGE SCALE GENOMIC DNA]</scope>
    <source>
        <strain evidence="2 3">CCALA 953</strain>
    </source>
</reference>
<dbReference type="EMBL" id="NTFS01000208">
    <property type="protein sequence ID" value="PAX52714.1"/>
    <property type="molecule type" value="Genomic_DNA"/>
</dbReference>
<protein>
    <submittedName>
        <fullName evidence="2">Alpha/beta hydrolase</fullName>
    </submittedName>
</protein>
<dbReference type="GO" id="GO:0016787">
    <property type="term" value="F:hydrolase activity"/>
    <property type="evidence" value="ECO:0007669"/>
    <property type="project" value="UniProtKB-KW"/>
</dbReference>
<dbReference type="InterPro" id="IPR029058">
    <property type="entry name" value="AB_hydrolase_fold"/>
</dbReference>
<dbReference type="Gene3D" id="3.40.50.1820">
    <property type="entry name" value="alpha/beta hydrolase"/>
    <property type="match status" value="1"/>
</dbReference>
<dbReference type="Proteomes" id="UP000218238">
    <property type="component" value="Unassembled WGS sequence"/>
</dbReference>
<evidence type="ECO:0000259" key="1">
    <source>
        <dbReference type="Pfam" id="PF12697"/>
    </source>
</evidence>
<keyword evidence="2" id="KW-0378">Hydrolase</keyword>
<dbReference type="OrthoDB" id="505769at2"/>
<dbReference type="PANTHER" id="PTHR46438">
    <property type="entry name" value="ALPHA/BETA-HYDROLASES SUPERFAMILY PROTEIN"/>
    <property type="match status" value="1"/>
</dbReference>
<evidence type="ECO:0000313" key="3">
    <source>
        <dbReference type="Proteomes" id="UP000218238"/>
    </source>
</evidence>
<dbReference type="Pfam" id="PF12697">
    <property type="entry name" value="Abhydrolase_6"/>
    <property type="match status" value="1"/>
</dbReference>
<organism evidence="2 3">
    <name type="scientific">Brunnivagina elsteri CCALA 953</name>
    <dbReference type="NCBI Taxonomy" id="987040"/>
    <lineage>
        <taxon>Bacteria</taxon>
        <taxon>Bacillati</taxon>
        <taxon>Cyanobacteriota</taxon>
        <taxon>Cyanophyceae</taxon>
        <taxon>Nostocales</taxon>
        <taxon>Calotrichaceae</taxon>
        <taxon>Brunnivagina</taxon>
    </lineage>
</organism>
<name>A0A2A2TG48_9CYAN</name>
<proteinExistence type="predicted"/>
<sequence length="307" mass="34977">MITQDKVSNPTQFYTWEKYNCSYEVQNQNGNNTPLVLIHPIGVGLSRKFWINFCSEWEKESNSSHDLNPIYNPDLLGCGDGDMPVMAYNPDFWAKQLKYFIENIVQNNAKKSVILVVQGALFTVALELVKIAPDLVEKIIISAPPPYNLINENNPEWRKKLAWTIFSSPFGNLFYRYARTEKFLRNFSIRRLFYSSEAVDSQWLNPLISGSRNMASRYAVFSFLAGFWRKNYSDEIKSIQQPTLIVLGAATTSVSKRGITKTTNEWLADYLGAFPQSQGKIISGRNVLPYESAVEFVSAVKSFLVNS</sequence>
<dbReference type="PANTHER" id="PTHR46438:SF2">
    <property type="entry name" value="ALPHA_BETA-HYDROLASES SUPERFAMILY PROTEIN"/>
    <property type="match status" value="1"/>
</dbReference>
<dbReference type="AlphaFoldDB" id="A0A2A2TG48"/>
<dbReference type="SUPFAM" id="SSF53474">
    <property type="entry name" value="alpha/beta-Hydrolases"/>
    <property type="match status" value="1"/>
</dbReference>
<accession>A0A2A2TG48</accession>
<gene>
    <name evidence="2" type="ORF">CK510_17815</name>
</gene>